<dbReference type="PROSITE" id="PS00080">
    <property type="entry name" value="MULTICOPPER_OXIDASE2"/>
    <property type="match status" value="1"/>
</dbReference>
<reference evidence="4 5" key="1">
    <citation type="submission" date="2018-10" db="EMBL/GenBank/DDBJ databases">
        <title>Genotypes and phenotypes of Enterococci isolated from broiler chickens.</title>
        <authorList>
            <person name="Muhammad A.R."/>
            <person name="Diarra M.S."/>
        </authorList>
    </citation>
    <scope>NUCLEOTIDE SEQUENCE [LARGE SCALE GENOMIC DNA]</scope>
    <source>
        <strain evidence="4 5">P7 C A21</strain>
    </source>
</reference>
<proteinExistence type="inferred from homology"/>
<dbReference type="InterPro" id="IPR002355">
    <property type="entry name" value="Cu_oxidase_Cu_BS"/>
</dbReference>
<protein>
    <submittedName>
        <fullName evidence="4">Copper oxidase</fullName>
    </submittedName>
</protein>
<organism evidence="4 5">
    <name type="scientific">Enterococcus faecalis</name>
    <name type="common">Streptococcus faecalis</name>
    <dbReference type="NCBI Taxonomy" id="1351"/>
    <lineage>
        <taxon>Bacteria</taxon>
        <taxon>Bacillati</taxon>
        <taxon>Bacillota</taxon>
        <taxon>Bacilli</taxon>
        <taxon>Lactobacillales</taxon>
        <taxon>Enterococcaceae</taxon>
        <taxon>Enterococcus</taxon>
    </lineage>
</organism>
<dbReference type="AlphaFoldDB" id="A0A1G1SFN3"/>
<evidence type="ECO:0000313" key="4">
    <source>
        <dbReference type="EMBL" id="ROY45886.1"/>
    </source>
</evidence>
<dbReference type="SMR" id="A0A1G1SFN3"/>
<evidence type="ECO:0000313" key="5">
    <source>
        <dbReference type="Proteomes" id="UP000275941"/>
    </source>
</evidence>
<dbReference type="InterPro" id="IPR011706">
    <property type="entry name" value="Cu-oxidase_C"/>
</dbReference>
<dbReference type="PANTHER" id="PTHR48267:SF1">
    <property type="entry name" value="BILIRUBIN OXIDASE"/>
    <property type="match status" value="1"/>
</dbReference>
<dbReference type="CDD" id="cd04232">
    <property type="entry name" value="CuRO_1_CueO_FtsP"/>
    <property type="match status" value="1"/>
</dbReference>
<dbReference type="CDD" id="cd13867">
    <property type="entry name" value="CuRO_2_CueO_FtsP"/>
    <property type="match status" value="1"/>
</dbReference>
<dbReference type="EMBL" id="RKOR01000071">
    <property type="protein sequence ID" value="ROY45886.1"/>
    <property type="molecule type" value="Genomic_DNA"/>
</dbReference>
<dbReference type="Pfam" id="PF07731">
    <property type="entry name" value="Cu-oxidase_2"/>
    <property type="match status" value="1"/>
</dbReference>
<dbReference type="GO" id="GO:0016491">
    <property type="term" value="F:oxidoreductase activity"/>
    <property type="evidence" value="ECO:0007669"/>
    <property type="project" value="UniProtKB-KW"/>
</dbReference>
<dbReference type="Pfam" id="PF07732">
    <property type="entry name" value="Cu-oxidase_3"/>
    <property type="match status" value="1"/>
</dbReference>
<dbReference type="InterPro" id="IPR008972">
    <property type="entry name" value="Cupredoxin"/>
</dbReference>
<dbReference type="RefSeq" id="WP_002405068.1">
    <property type="nucleotide sequence ID" value="NZ_AP027137.1"/>
</dbReference>
<dbReference type="InterPro" id="IPR045087">
    <property type="entry name" value="Cu-oxidase_fam"/>
</dbReference>
<sequence length="528" mass="60024">MWGDRHEISTYFFYGKYIIDMGDDGLKNNKYIWLAATTISMLTLGGVFILIQQQNKEEHAEVVFQEEQRQISSRMSNMMGDNQEADLKVVHQTERQLLIPPVLEPSSKSKENVIYDIVAQNGEVQIMDGEKTETLGYNGDFLGPVIRLKKGQKVTINTNNNLDASTSFHWHGLKVASDADGGPHQIIEAGQKKSVTFEVDQEASTLWFHPHPEGETASQVYKGLAGLMYIDDDNSKSLDLPSKYGVDDIPLIVQDKSFSSTNQINYENDFNSDGTKGETLLTNGTINPYIEIKNRWMRYRIVNGSNSRNFTFTLDKDESFYQIATDGGFLNTSVKLSKLLLAPGERAEILVDTQNYKKGEVIHLLANNLVALTMRIENTIENKEFTPSDSLNTISTLDEKKLEDLARQSINLRGMSHMVNINNKQFDMERIDLYKKLGTQEIWEVNNISSMMGGMIHPFHIHGVQFQILSRDGNQPALNEQGWKDTVLVNPDETVELLVKFDREGIFMYHCHILEHEEYGMMGQMEIK</sequence>
<dbReference type="InterPro" id="IPR011707">
    <property type="entry name" value="Cu-oxidase-like_N"/>
</dbReference>
<dbReference type="CDD" id="cd13890">
    <property type="entry name" value="CuRO_3_CueO_FtsP"/>
    <property type="match status" value="1"/>
</dbReference>
<dbReference type="PANTHER" id="PTHR48267">
    <property type="entry name" value="CUPREDOXIN SUPERFAMILY PROTEIN"/>
    <property type="match status" value="1"/>
</dbReference>
<comment type="similarity">
    <text evidence="1">Belongs to the multicopper oxidase family.</text>
</comment>
<name>A0A1G1SFN3_ENTFL</name>
<dbReference type="Gene3D" id="2.60.40.420">
    <property type="entry name" value="Cupredoxins - blue copper proteins"/>
    <property type="match status" value="3"/>
</dbReference>
<keyword evidence="3" id="KW-0560">Oxidoreductase</keyword>
<dbReference type="GO" id="GO:0005507">
    <property type="term" value="F:copper ion binding"/>
    <property type="evidence" value="ECO:0007669"/>
    <property type="project" value="InterPro"/>
</dbReference>
<evidence type="ECO:0000256" key="1">
    <source>
        <dbReference type="ARBA" id="ARBA00010609"/>
    </source>
</evidence>
<evidence type="ECO:0000256" key="3">
    <source>
        <dbReference type="ARBA" id="ARBA00023002"/>
    </source>
</evidence>
<evidence type="ECO:0000256" key="2">
    <source>
        <dbReference type="ARBA" id="ARBA00022723"/>
    </source>
</evidence>
<dbReference type="SUPFAM" id="SSF49503">
    <property type="entry name" value="Cupredoxins"/>
    <property type="match status" value="3"/>
</dbReference>
<accession>A0A1G1SFN3</accession>
<dbReference type="OrthoDB" id="9757546at2"/>
<gene>
    <name evidence="4" type="ORF">EGW70_15325</name>
</gene>
<keyword evidence="2" id="KW-0479">Metal-binding</keyword>
<dbReference type="Proteomes" id="UP000275941">
    <property type="component" value="Unassembled WGS sequence"/>
</dbReference>
<comment type="caution">
    <text evidence="4">The sequence shown here is derived from an EMBL/GenBank/DDBJ whole genome shotgun (WGS) entry which is preliminary data.</text>
</comment>